<gene>
    <name evidence="1" type="ORF">HYC85_014668</name>
</gene>
<protein>
    <submittedName>
        <fullName evidence="1">Uncharacterized protein</fullName>
    </submittedName>
</protein>
<proteinExistence type="predicted"/>
<dbReference type="EMBL" id="JACBKZ010000006">
    <property type="protein sequence ID" value="KAF5948711.1"/>
    <property type="molecule type" value="Genomic_DNA"/>
</dbReference>
<dbReference type="AlphaFoldDB" id="A0A7J7H8W9"/>
<name>A0A7J7H8W9_CAMSI</name>
<organism evidence="1 2">
    <name type="scientific">Camellia sinensis</name>
    <name type="common">Tea plant</name>
    <name type="synonym">Thea sinensis</name>
    <dbReference type="NCBI Taxonomy" id="4442"/>
    <lineage>
        <taxon>Eukaryota</taxon>
        <taxon>Viridiplantae</taxon>
        <taxon>Streptophyta</taxon>
        <taxon>Embryophyta</taxon>
        <taxon>Tracheophyta</taxon>
        <taxon>Spermatophyta</taxon>
        <taxon>Magnoliopsida</taxon>
        <taxon>eudicotyledons</taxon>
        <taxon>Gunneridae</taxon>
        <taxon>Pentapetalae</taxon>
        <taxon>asterids</taxon>
        <taxon>Ericales</taxon>
        <taxon>Theaceae</taxon>
        <taxon>Camellia</taxon>
    </lineage>
</organism>
<dbReference type="Proteomes" id="UP000593564">
    <property type="component" value="Unassembled WGS sequence"/>
</dbReference>
<reference evidence="2" key="1">
    <citation type="journal article" date="2020" name="Nat. Commun.">
        <title>Genome assembly of wild tea tree DASZ reveals pedigree and selection history of tea varieties.</title>
        <authorList>
            <person name="Zhang W."/>
            <person name="Zhang Y."/>
            <person name="Qiu H."/>
            <person name="Guo Y."/>
            <person name="Wan H."/>
            <person name="Zhang X."/>
            <person name="Scossa F."/>
            <person name="Alseekh S."/>
            <person name="Zhang Q."/>
            <person name="Wang P."/>
            <person name="Xu L."/>
            <person name="Schmidt M.H."/>
            <person name="Jia X."/>
            <person name="Li D."/>
            <person name="Zhu A."/>
            <person name="Guo F."/>
            <person name="Chen W."/>
            <person name="Ni D."/>
            <person name="Usadel B."/>
            <person name="Fernie A.R."/>
            <person name="Wen W."/>
        </authorList>
    </citation>
    <scope>NUCLEOTIDE SEQUENCE [LARGE SCALE GENOMIC DNA]</scope>
    <source>
        <strain evidence="2">cv. G240</strain>
    </source>
</reference>
<accession>A0A7J7H8W9</accession>
<evidence type="ECO:0000313" key="2">
    <source>
        <dbReference type="Proteomes" id="UP000593564"/>
    </source>
</evidence>
<evidence type="ECO:0000313" key="1">
    <source>
        <dbReference type="EMBL" id="KAF5948711.1"/>
    </source>
</evidence>
<keyword evidence="2" id="KW-1185">Reference proteome</keyword>
<comment type="caution">
    <text evidence="1">The sequence shown here is derived from an EMBL/GenBank/DDBJ whole genome shotgun (WGS) entry which is preliminary data.</text>
</comment>
<sequence>MVEYPVGITLSQSTTADWYQIVLIPDFKKQKQKQKEEEEQLRNNIATLEVWK</sequence>
<reference evidence="1 2" key="2">
    <citation type="submission" date="2020-07" db="EMBL/GenBank/DDBJ databases">
        <title>Genome assembly of wild tea tree DASZ reveals pedigree and selection history of tea varieties.</title>
        <authorList>
            <person name="Zhang W."/>
        </authorList>
    </citation>
    <scope>NUCLEOTIDE SEQUENCE [LARGE SCALE GENOMIC DNA]</scope>
    <source>
        <strain evidence="2">cv. G240</strain>
        <tissue evidence="1">Leaf</tissue>
    </source>
</reference>